<proteinExistence type="inferred from homology"/>
<evidence type="ECO:0000256" key="2">
    <source>
        <dbReference type="ARBA" id="ARBA00009149"/>
    </source>
</evidence>
<dbReference type="Proteomes" id="UP000070250">
    <property type="component" value="Chromosome"/>
</dbReference>
<keyword evidence="3" id="KW-1005">Bacterial flagellum biogenesis</keyword>
<dbReference type="GO" id="GO:0009424">
    <property type="term" value="C:bacterial-type flagellum hook"/>
    <property type="evidence" value="ECO:0007669"/>
    <property type="project" value="InterPro"/>
</dbReference>
<evidence type="ECO:0000256" key="1">
    <source>
        <dbReference type="ARBA" id="ARBA00003944"/>
    </source>
</evidence>
<reference evidence="6 7" key="1">
    <citation type="submission" date="2015-06" db="EMBL/GenBank/DDBJ databases">
        <title>A Comprehensive Approach to Explore the Metabolic and Phylogenetic Diversity of Bacterial Steroid Degradation in the Environment: Testosterone as an Example.</title>
        <authorList>
            <person name="Yang F.-C."/>
            <person name="Chen Y.-L."/>
            <person name="Yu C.-P."/>
            <person name="Tang S.-L."/>
            <person name="Wang P.-H."/>
            <person name="Ismail W."/>
            <person name="Wang C.-H."/>
            <person name="Yang C.-Y."/>
            <person name="Chiang Y.-R."/>
        </authorList>
    </citation>
    <scope>NUCLEOTIDE SEQUENCE [LARGE SCALE GENOMIC DNA]</scope>
    <source>
        <strain evidence="6 7">DSM 18526</strain>
    </source>
</reference>
<gene>
    <name evidence="6" type="ORF">ACG33_05720</name>
</gene>
<dbReference type="GO" id="GO:0044780">
    <property type="term" value="P:bacterial-type flagellum assembly"/>
    <property type="evidence" value="ECO:0007669"/>
    <property type="project" value="InterPro"/>
</dbReference>
<feature type="region of interest" description="Disordered" evidence="4">
    <location>
        <begin position="81"/>
        <end position="122"/>
    </location>
</feature>
<dbReference type="PANTHER" id="PTHR37533">
    <property type="entry name" value="FLAGELLAR HOOK-LENGTH CONTROL PROTEIN"/>
    <property type="match status" value="1"/>
</dbReference>
<dbReference type="AlphaFoldDB" id="A0A127F843"/>
<dbReference type="STRING" id="465721.ACG33_05720"/>
<dbReference type="RefSeq" id="WP_066919459.1">
    <property type="nucleotide sequence ID" value="NZ_CP011971.1"/>
</dbReference>
<keyword evidence="7" id="KW-1185">Reference proteome</keyword>
<dbReference type="PRINTS" id="PR01007">
    <property type="entry name" value="FLGHOOKFLIK"/>
</dbReference>
<evidence type="ECO:0000313" key="7">
    <source>
        <dbReference type="Proteomes" id="UP000070250"/>
    </source>
</evidence>
<accession>A0A127F843</accession>
<dbReference type="PATRIC" id="fig|465721.4.peg.1219"/>
<evidence type="ECO:0000259" key="5">
    <source>
        <dbReference type="Pfam" id="PF02120"/>
    </source>
</evidence>
<dbReference type="InterPro" id="IPR038610">
    <property type="entry name" value="FliK-like_C_sf"/>
</dbReference>
<dbReference type="KEGG" id="sdf:ACG33_05720"/>
<name>A0A127F843_STEDE</name>
<organism evidence="6 7">
    <name type="scientific">Steroidobacter denitrificans</name>
    <dbReference type="NCBI Taxonomy" id="465721"/>
    <lineage>
        <taxon>Bacteria</taxon>
        <taxon>Pseudomonadati</taxon>
        <taxon>Pseudomonadota</taxon>
        <taxon>Gammaproteobacteria</taxon>
        <taxon>Steroidobacterales</taxon>
        <taxon>Steroidobacteraceae</taxon>
        <taxon>Steroidobacter</taxon>
    </lineage>
</organism>
<dbReference type="InterPro" id="IPR021136">
    <property type="entry name" value="Flagellar_hook_control-like_C"/>
</dbReference>
<protein>
    <recommendedName>
        <fullName evidence="5">Flagellar hook-length control protein-like C-terminal domain-containing protein</fullName>
    </recommendedName>
</protein>
<dbReference type="InterPro" id="IPR052563">
    <property type="entry name" value="FliK"/>
</dbReference>
<evidence type="ECO:0000256" key="3">
    <source>
        <dbReference type="ARBA" id="ARBA00022795"/>
    </source>
</evidence>
<dbReference type="EMBL" id="CP011971">
    <property type="protein sequence ID" value="AMN46603.1"/>
    <property type="molecule type" value="Genomic_DNA"/>
</dbReference>
<sequence length="330" mass="33663">MSADIPALQPAAPARPSGSAGADGASSGCGLFQQMLGQIDAGDAPAGAAPELPAELSNAEVKPGDRQRAETLDELADMLAMLPPPNFPDGVPGEDSGKNPGIDSRIDPRIDSRIGSDIRSGSGIGSTIGSGISMGTGMVSGMLAEARQLLAVLESEPADAPADAVESFASAGVSGEAAPARIAPGSDALPARTVHQSVGTAAWADEIAARMNMMTEQGRHTASLRLSPEHLGPLEIRIAIHDDQASVWFGASHPDTRAALEAAMPRLREMFAAQGLSLADTGVFHEAPRQPQVPASTGRGQPLAGIAAEDPGRSVALRVQVPLGLLDTYA</sequence>
<dbReference type="Gene3D" id="3.30.750.140">
    <property type="match status" value="1"/>
</dbReference>
<dbReference type="InterPro" id="IPR001635">
    <property type="entry name" value="Flag_hook_Flik"/>
</dbReference>
<dbReference type="Pfam" id="PF02120">
    <property type="entry name" value="Flg_hook"/>
    <property type="match status" value="1"/>
</dbReference>
<dbReference type="PANTHER" id="PTHR37533:SF2">
    <property type="entry name" value="FLAGELLAR HOOK-LENGTH CONTROL PROTEIN"/>
    <property type="match status" value="1"/>
</dbReference>
<evidence type="ECO:0000256" key="4">
    <source>
        <dbReference type="SAM" id="MobiDB-lite"/>
    </source>
</evidence>
<dbReference type="CDD" id="cd17470">
    <property type="entry name" value="T3SS_Flik_C"/>
    <property type="match status" value="1"/>
</dbReference>
<feature type="compositionally biased region" description="Low complexity" evidence="4">
    <location>
        <begin position="10"/>
        <end position="28"/>
    </location>
</feature>
<feature type="region of interest" description="Disordered" evidence="4">
    <location>
        <begin position="1"/>
        <end position="29"/>
    </location>
</feature>
<comment type="similarity">
    <text evidence="2">Belongs to the FliK family.</text>
</comment>
<feature type="compositionally biased region" description="Basic and acidic residues" evidence="4">
    <location>
        <begin position="104"/>
        <end position="116"/>
    </location>
</feature>
<evidence type="ECO:0000313" key="6">
    <source>
        <dbReference type="EMBL" id="AMN46603.1"/>
    </source>
</evidence>
<feature type="domain" description="Flagellar hook-length control protein-like C-terminal" evidence="5">
    <location>
        <begin position="210"/>
        <end position="291"/>
    </location>
</feature>
<comment type="function">
    <text evidence="1">Controls the length of the flagellar hook.</text>
</comment>